<dbReference type="InterPro" id="IPR033932">
    <property type="entry name" value="YtcJ-like"/>
</dbReference>
<dbReference type="OrthoDB" id="9767366at2"/>
<reference evidence="7 8" key="1">
    <citation type="journal article" date="2009" name="Appl. Environ. Microbiol.">
        <title>Three genomes from the phylum Acidobacteria provide insight into the lifestyles of these microorganisms in soils.</title>
        <authorList>
            <person name="Ward N.L."/>
            <person name="Challacombe J.F."/>
            <person name="Janssen P.H."/>
            <person name="Henrissat B."/>
            <person name="Coutinho P.M."/>
            <person name="Wu M."/>
            <person name="Xie G."/>
            <person name="Haft D.H."/>
            <person name="Sait M."/>
            <person name="Badger J."/>
            <person name="Barabote R.D."/>
            <person name="Bradley B."/>
            <person name="Brettin T.S."/>
            <person name="Brinkac L.M."/>
            <person name="Bruce D."/>
            <person name="Creasy T."/>
            <person name="Daugherty S.C."/>
            <person name="Davidsen T.M."/>
            <person name="DeBoy R.T."/>
            <person name="Detter J.C."/>
            <person name="Dodson R.J."/>
            <person name="Durkin A.S."/>
            <person name="Ganapathy A."/>
            <person name="Gwinn-Giglio M."/>
            <person name="Han C.S."/>
            <person name="Khouri H."/>
            <person name="Kiss H."/>
            <person name="Kothari S.P."/>
            <person name="Madupu R."/>
            <person name="Nelson K.E."/>
            <person name="Nelson W.C."/>
            <person name="Paulsen I."/>
            <person name="Penn K."/>
            <person name="Ren Q."/>
            <person name="Rosovitz M.J."/>
            <person name="Selengut J.D."/>
            <person name="Shrivastava S."/>
            <person name="Sullivan S.A."/>
            <person name="Tapia R."/>
            <person name="Thompson L.S."/>
            <person name="Watkins K.L."/>
            <person name="Yang Q."/>
            <person name="Yu C."/>
            <person name="Zafar N."/>
            <person name="Zhou L."/>
            <person name="Kuske C.R."/>
        </authorList>
    </citation>
    <scope>NUCLEOTIDE SEQUENCE [LARGE SCALE GENOMIC DNA]</scope>
    <source>
        <strain evidence="7 8">Ellin345</strain>
    </source>
</reference>
<dbReference type="KEGG" id="aba:Acid345_4693"/>
<dbReference type="SUPFAM" id="SSF51556">
    <property type="entry name" value="Metallo-dependent hydrolases"/>
    <property type="match status" value="1"/>
</dbReference>
<gene>
    <name evidence="7" type="ordered locus">Acid345_4693</name>
</gene>
<dbReference type="eggNOG" id="COG1574">
    <property type="taxonomic scope" value="Bacteria"/>
</dbReference>
<dbReference type="Gene3D" id="3.10.310.70">
    <property type="match status" value="1"/>
</dbReference>
<dbReference type="EnsemblBacteria" id="ABF43693">
    <property type="protein sequence ID" value="ABF43693"/>
    <property type="gene ID" value="Acid345_4693"/>
</dbReference>
<dbReference type="HOGENOM" id="CLU_009942_6_1_0"/>
<feature type="domain" description="Aminodeoxyfutalosine deaminase/Imidazolonepropionase-like composite" evidence="6">
    <location>
        <begin position="43"/>
        <end position="61"/>
    </location>
</feature>
<dbReference type="PROSITE" id="PS51257">
    <property type="entry name" value="PROKAR_LIPOPROTEIN"/>
    <property type="match status" value="1"/>
</dbReference>
<keyword evidence="1" id="KW-0479">Metal-binding</keyword>
<keyword evidence="2" id="KW-0378">Hydrolase</keyword>
<evidence type="ECO:0000256" key="3">
    <source>
        <dbReference type="ARBA" id="ARBA00022833"/>
    </source>
</evidence>
<feature type="chain" id="PRO_5004191135" evidence="4">
    <location>
        <begin position="21"/>
        <end position="565"/>
    </location>
</feature>
<evidence type="ECO:0000259" key="6">
    <source>
        <dbReference type="Pfam" id="PF22039"/>
    </source>
</evidence>
<dbReference type="RefSeq" id="WP_011525489.1">
    <property type="nucleotide sequence ID" value="NC_008009.1"/>
</dbReference>
<name>Q1IHF7_KORVE</name>
<dbReference type="GO" id="GO:0046872">
    <property type="term" value="F:metal ion binding"/>
    <property type="evidence" value="ECO:0007669"/>
    <property type="project" value="UniProtKB-KW"/>
</dbReference>
<dbReference type="InterPro" id="IPR032466">
    <property type="entry name" value="Metal_Hydrolase"/>
</dbReference>
<keyword evidence="3" id="KW-0862">Zinc</keyword>
<dbReference type="Gene3D" id="3.20.20.140">
    <property type="entry name" value="Metal-dependent hydrolases"/>
    <property type="match status" value="1"/>
</dbReference>
<dbReference type="InterPro" id="IPR054418">
    <property type="entry name" value="MQNX/HUTI_composite_N"/>
</dbReference>
<dbReference type="STRING" id="204669.Acid345_4693"/>
<keyword evidence="8" id="KW-1185">Reference proteome</keyword>
<evidence type="ECO:0000313" key="7">
    <source>
        <dbReference type="EMBL" id="ABF43693.1"/>
    </source>
</evidence>
<dbReference type="PANTHER" id="PTHR22642:SF2">
    <property type="entry name" value="PROTEIN LONG AFTER FAR-RED 3"/>
    <property type="match status" value="1"/>
</dbReference>
<keyword evidence="4" id="KW-0732">Signal</keyword>
<dbReference type="GO" id="GO:0016810">
    <property type="term" value="F:hydrolase activity, acting on carbon-nitrogen (but not peptide) bonds"/>
    <property type="evidence" value="ECO:0007669"/>
    <property type="project" value="InterPro"/>
</dbReference>
<accession>Q1IHF7</accession>
<dbReference type="Proteomes" id="UP000002432">
    <property type="component" value="Chromosome"/>
</dbReference>
<proteinExistence type="predicted"/>
<sequence>MRRIFSTIAFCLLLACIAFAADERILYNGKIFTADTTHPYAEAVAIRGDKIVAVGTFAEVSKAVSGSAEKVDLKGNLLLPGLIDSHAHAVDGGLSLISADLGESASTMEDLFKFAAESRKNGRGMMGDVLDVSGLPLEYWSHNKELNEHFNSGDYAKVPVYLEGMDGHTAWANKVLLERAGINKQLISGLDQTARGYYGFSKDLEPNGFLVDLGNEKVEQIMPKPDAARMLSAARAAVDYMHHLGITAWLDPAVSDAILAAYRGLAEKGELKSHVGALPVIAFKKGDPDGQFKHALDLRESFKDVPDVKVIGIKVFADGVAEIPSQTAVMSKPYLNTGRTGELLFKPEDFQRICVAAEKNGMIIHVHAIGDQAVTEALNGIQAARSSNPSSKLPHTITHLQFVRPEDISRIHDLKVIASMQLLWARAEVDSTKLLKPYIDPYLYGWQYPARSILDTGATVAGASDWPVSTADVFQAIYTAETRKGPEGVLDPSQRMPREAMLYAYTINAARALDRQESIGSIAEGKQADFALVDRDVLTIAAEDVRDTKVLWTVFGGETVYGAKP</sequence>
<evidence type="ECO:0000256" key="2">
    <source>
        <dbReference type="ARBA" id="ARBA00022801"/>
    </source>
</evidence>
<dbReference type="Pfam" id="PF07969">
    <property type="entry name" value="Amidohydro_3"/>
    <property type="match status" value="1"/>
</dbReference>
<protein>
    <submittedName>
        <fullName evidence="7">Amidohydrolase 3</fullName>
    </submittedName>
</protein>
<dbReference type="EMBL" id="CP000360">
    <property type="protein sequence ID" value="ABF43693.1"/>
    <property type="molecule type" value="Genomic_DNA"/>
</dbReference>
<feature type="signal peptide" evidence="4">
    <location>
        <begin position="1"/>
        <end position="20"/>
    </location>
</feature>
<evidence type="ECO:0000256" key="1">
    <source>
        <dbReference type="ARBA" id="ARBA00022723"/>
    </source>
</evidence>
<dbReference type="CDD" id="cd01300">
    <property type="entry name" value="YtcJ_like"/>
    <property type="match status" value="1"/>
</dbReference>
<dbReference type="PANTHER" id="PTHR22642">
    <property type="entry name" value="IMIDAZOLONEPROPIONASE"/>
    <property type="match status" value="1"/>
</dbReference>
<evidence type="ECO:0000256" key="4">
    <source>
        <dbReference type="SAM" id="SignalP"/>
    </source>
</evidence>
<feature type="domain" description="Amidohydrolase 3" evidence="5">
    <location>
        <begin position="71"/>
        <end position="561"/>
    </location>
</feature>
<dbReference type="Pfam" id="PF22039">
    <property type="entry name" value="HUTI_composite_bact"/>
    <property type="match status" value="1"/>
</dbReference>
<dbReference type="SUPFAM" id="SSF51338">
    <property type="entry name" value="Composite domain of metallo-dependent hydrolases"/>
    <property type="match status" value="1"/>
</dbReference>
<evidence type="ECO:0000313" key="8">
    <source>
        <dbReference type="Proteomes" id="UP000002432"/>
    </source>
</evidence>
<evidence type="ECO:0000259" key="5">
    <source>
        <dbReference type="Pfam" id="PF07969"/>
    </source>
</evidence>
<dbReference type="InterPro" id="IPR011059">
    <property type="entry name" value="Metal-dep_hydrolase_composite"/>
</dbReference>
<dbReference type="InterPro" id="IPR013108">
    <property type="entry name" value="Amidohydro_3"/>
</dbReference>
<dbReference type="AlphaFoldDB" id="Q1IHF7"/>
<organism evidence="7 8">
    <name type="scientific">Koribacter versatilis (strain Ellin345)</name>
    <dbReference type="NCBI Taxonomy" id="204669"/>
    <lineage>
        <taxon>Bacteria</taxon>
        <taxon>Pseudomonadati</taxon>
        <taxon>Acidobacteriota</taxon>
        <taxon>Terriglobia</taxon>
        <taxon>Terriglobales</taxon>
        <taxon>Candidatus Korobacteraceae</taxon>
        <taxon>Candidatus Korobacter</taxon>
    </lineage>
</organism>
<dbReference type="Gene3D" id="2.30.40.10">
    <property type="entry name" value="Urease, subunit C, domain 1"/>
    <property type="match status" value="1"/>
</dbReference>